<keyword evidence="6" id="KW-1185">Reference proteome</keyword>
<protein>
    <submittedName>
        <fullName evidence="5">IS1 family transposase</fullName>
    </submittedName>
</protein>
<dbReference type="PANTHER" id="PTHR33293">
    <property type="entry name" value="INSERTION ELEMENT IS1 1 PROTEIN INSB-RELATED"/>
    <property type="match status" value="1"/>
</dbReference>
<keyword evidence="3" id="KW-0815">Transposition</keyword>
<sequence length="257" mass="30406">MNIASNKENRNMNTECKKCSSSKYVKNGNIMGMQRYKCKECVCNFTSTKLRGCSPEMKALAVLLYSMGKSSFRWLGKLFKVAHTSVYKWIILYAKKIPRPTVPEELREVEIDEMWHFVDSKKNKLWIWKAYSRELKRVVAWVVGKRNVTTFRKLWKIISRDNCTYYTDAWSVYSEVIPRHQHVVGKQHTLSIESNNSNTRHRIARMTRKTKVVSKSEEVVDLTIKLWVHFEDNNNFLSEQGNFISILWQHSVCVYRY</sequence>
<dbReference type="EMBL" id="CP110820">
    <property type="protein sequence ID" value="WPX97122.1"/>
    <property type="molecule type" value="Genomic_DNA"/>
</dbReference>
<organism evidence="5 6">
    <name type="scientific">Candidatus Bandiella euplotis</name>
    <dbReference type="NCBI Taxonomy" id="1664265"/>
    <lineage>
        <taxon>Bacteria</taxon>
        <taxon>Pseudomonadati</taxon>
        <taxon>Pseudomonadota</taxon>
        <taxon>Alphaproteobacteria</taxon>
        <taxon>Rickettsiales</taxon>
        <taxon>Candidatus Midichloriaceae</taxon>
        <taxon>Candidatus Bandiella</taxon>
    </lineage>
</organism>
<proteinExistence type="inferred from homology"/>
<evidence type="ECO:0000256" key="1">
    <source>
        <dbReference type="ARBA" id="ARBA00004091"/>
    </source>
</evidence>
<accession>A0ABZ0UMG2</accession>
<evidence type="ECO:0000256" key="2">
    <source>
        <dbReference type="ARBA" id="ARBA00008841"/>
    </source>
</evidence>
<keyword evidence="4" id="KW-0233">DNA recombination</keyword>
<dbReference type="Proteomes" id="UP001327219">
    <property type="component" value="Chromosome"/>
</dbReference>
<comment type="function">
    <text evidence="1">Absolutely required for transposition of IS1.</text>
</comment>
<evidence type="ECO:0000256" key="3">
    <source>
        <dbReference type="ARBA" id="ARBA00022578"/>
    </source>
</evidence>
<name>A0ABZ0UMG2_9RICK</name>
<dbReference type="PANTHER" id="PTHR33293:SF1">
    <property type="entry name" value="INSERTION ELEMENT IS1 1 PROTEIN INSB-RELATED"/>
    <property type="match status" value="1"/>
</dbReference>
<dbReference type="RefSeq" id="WP_323732740.1">
    <property type="nucleotide sequence ID" value="NZ_CP110820.1"/>
</dbReference>
<evidence type="ECO:0000256" key="4">
    <source>
        <dbReference type="ARBA" id="ARBA00023172"/>
    </source>
</evidence>
<reference evidence="5 6" key="1">
    <citation type="submission" date="2022-11" db="EMBL/GenBank/DDBJ databases">
        <title>Host association and intracellularity evolved multiple times independently in the Rickettsiales.</title>
        <authorList>
            <person name="Castelli M."/>
            <person name="Nardi T."/>
            <person name="Gammuto L."/>
            <person name="Bellinzona G."/>
            <person name="Sabaneyeva E."/>
            <person name="Potekhin A."/>
            <person name="Serra V."/>
            <person name="Petroni G."/>
            <person name="Sassera D."/>
        </authorList>
    </citation>
    <scope>NUCLEOTIDE SEQUENCE [LARGE SCALE GENOMIC DNA]</scope>
    <source>
        <strain evidence="5 6">NDG2</strain>
    </source>
</reference>
<dbReference type="InterPro" id="IPR051354">
    <property type="entry name" value="Transposase_27_IS1"/>
</dbReference>
<dbReference type="Pfam" id="PF03400">
    <property type="entry name" value="DDE_Tnp_IS1"/>
    <property type="match status" value="1"/>
</dbReference>
<evidence type="ECO:0000313" key="6">
    <source>
        <dbReference type="Proteomes" id="UP001327219"/>
    </source>
</evidence>
<dbReference type="NCBIfam" id="NF033558">
    <property type="entry name" value="transpos_IS1"/>
    <property type="match status" value="1"/>
</dbReference>
<dbReference type="InterPro" id="IPR005063">
    <property type="entry name" value="Transposase_27"/>
</dbReference>
<evidence type="ECO:0000313" key="5">
    <source>
        <dbReference type="EMBL" id="WPX97122.1"/>
    </source>
</evidence>
<gene>
    <name evidence="5" type="ORF">Bandiella_01266</name>
</gene>
<comment type="similarity">
    <text evidence="2">Belongs to the transposase 27 family.</text>
</comment>